<sequence>MSKFFKIFEYLYFQRGLAEEYLIQALQSVSSENDKLSSKAQQWLHDFDIMTRSLNVERYWNSVQTNEEHETTRMMKANYSEREMNSSSKTPTTIELVYDGYKTSSSEESTDEAILIDLVKVEEAYSKIRSKMHVALESGRKVKEIIYEFSRDTTPTTPKM</sequence>
<dbReference type="Proteomes" id="UP000789342">
    <property type="component" value="Unassembled WGS sequence"/>
</dbReference>
<dbReference type="EMBL" id="CAJVPV010005873">
    <property type="protein sequence ID" value="CAG8597166.1"/>
    <property type="molecule type" value="Genomic_DNA"/>
</dbReference>
<dbReference type="OrthoDB" id="2359583at2759"/>
<gene>
    <name evidence="1" type="ORF">AMORRO_LOCUS7616</name>
</gene>
<protein>
    <submittedName>
        <fullName evidence="1">9928_t:CDS:1</fullName>
    </submittedName>
</protein>
<accession>A0A9N9GAV3</accession>
<keyword evidence="2" id="KW-1185">Reference proteome</keyword>
<reference evidence="1" key="1">
    <citation type="submission" date="2021-06" db="EMBL/GenBank/DDBJ databases">
        <authorList>
            <person name="Kallberg Y."/>
            <person name="Tangrot J."/>
            <person name="Rosling A."/>
        </authorList>
    </citation>
    <scope>NUCLEOTIDE SEQUENCE</scope>
    <source>
        <strain evidence="1">CL551</strain>
    </source>
</reference>
<organism evidence="1 2">
    <name type="scientific">Acaulospora morrowiae</name>
    <dbReference type="NCBI Taxonomy" id="94023"/>
    <lineage>
        <taxon>Eukaryota</taxon>
        <taxon>Fungi</taxon>
        <taxon>Fungi incertae sedis</taxon>
        <taxon>Mucoromycota</taxon>
        <taxon>Glomeromycotina</taxon>
        <taxon>Glomeromycetes</taxon>
        <taxon>Diversisporales</taxon>
        <taxon>Acaulosporaceae</taxon>
        <taxon>Acaulospora</taxon>
    </lineage>
</organism>
<evidence type="ECO:0000313" key="2">
    <source>
        <dbReference type="Proteomes" id="UP000789342"/>
    </source>
</evidence>
<evidence type="ECO:0000313" key="1">
    <source>
        <dbReference type="EMBL" id="CAG8597166.1"/>
    </source>
</evidence>
<dbReference type="AlphaFoldDB" id="A0A9N9GAV3"/>
<proteinExistence type="predicted"/>
<comment type="caution">
    <text evidence="1">The sequence shown here is derived from an EMBL/GenBank/DDBJ whole genome shotgun (WGS) entry which is preliminary data.</text>
</comment>
<name>A0A9N9GAV3_9GLOM</name>